<feature type="domain" description="Transcription regulator TrmB N-terminal" evidence="1">
    <location>
        <begin position="26"/>
        <end position="82"/>
    </location>
</feature>
<dbReference type="AlphaFoldDB" id="J4WWV3"/>
<dbReference type="InterPro" id="IPR036388">
    <property type="entry name" value="WH-like_DNA-bd_sf"/>
</dbReference>
<proteinExistence type="predicted"/>
<dbReference type="EMBL" id="JH611190">
    <property type="protein sequence ID" value="EJP72620.1"/>
    <property type="molecule type" value="Genomic_DNA"/>
</dbReference>
<evidence type="ECO:0000259" key="1">
    <source>
        <dbReference type="Pfam" id="PF01978"/>
    </source>
</evidence>
<dbReference type="HOGENOM" id="CLU_2345042_0_0_6"/>
<organism evidence="2 3">
    <name type="scientific">SAR86 cluster bacterium SAR86B</name>
    <dbReference type="NCBI Taxonomy" id="1123867"/>
    <lineage>
        <taxon>Bacteria</taxon>
        <taxon>Pseudomonadati</taxon>
        <taxon>Pseudomonadota</taxon>
        <taxon>Gammaproteobacteria</taxon>
        <taxon>SAR86 cluster</taxon>
    </lineage>
</organism>
<dbReference type="InterPro" id="IPR002831">
    <property type="entry name" value="Tscrpt_reg_TrmB_N"/>
</dbReference>
<name>J4WWV3_9GAMM</name>
<evidence type="ECO:0000313" key="3">
    <source>
        <dbReference type="Proteomes" id="UP000010116"/>
    </source>
</evidence>
<dbReference type="SUPFAM" id="SSF46785">
    <property type="entry name" value="Winged helix' DNA-binding domain"/>
    <property type="match status" value="1"/>
</dbReference>
<dbReference type="Gene3D" id="1.10.10.10">
    <property type="entry name" value="Winged helix-like DNA-binding domain superfamily/Winged helix DNA-binding domain"/>
    <property type="match status" value="1"/>
</dbReference>
<protein>
    <submittedName>
        <fullName evidence="2">Transcriptional regulator, MarR family</fullName>
    </submittedName>
</protein>
<gene>
    <name evidence="2" type="ORF">NT02SARS_1001</name>
</gene>
<reference evidence="2 3" key="1">
    <citation type="journal article" date="2012" name="ISME J.">
        <title>Genomic insights to SAR86, an abundant and uncultivated marine bacterial lineage.</title>
        <authorList>
            <person name="Dupont C.L."/>
            <person name="Rusch D.B."/>
            <person name="Yooseph S."/>
            <person name="Lombardo M.J."/>
            <person name="Richter R.A."/>
            <person name="Valas R."/>
            <person name="Novotny M."/>
            <person name="Yee-Greenbaum J."/>
            <person name="Selengut J.D."/>
            <person name="Haft D.H."/>
            <person name="Halpern A.L."/>
            <person name="Lasken R.S."/>
            <person name="Nealson K."/>
            <person name="Friedman R."/>
            <person name="Venter J.C."/>
        </authorList>
    </citation>
    <scope>NUCLEOTIDE SEQUENCE [LARGE SCALE GENOMIC DNA]</scope>
</reference>
<dbReference type="Proteomes" id="UP000010116">
    <property type="component" value="Unassembled WGS sequence"/>
</dbReference>
<evidence type="ECO:0000313" key="2">
    <source>
        <dbReference type="EMBL" id="EJP72620.1"/>
    </source>
</evidence>
<dbReference type="InterPro" id="IPR036390">
    <property type="entry name" value="WH_DNA-bd_sf"/>
</dbReference>
<sequence length="94" mass="10686">MSVKSKLVQLLKALENIENEINLATFNETEKKVFYTVVTLSNNKKKCNISDVIDHSGLSRSSVYKALKKLDSRSLIQISQSSDDKREFILQPII</sequence>
<accession>J4WWV3</accession>
<dbReference type="Pfam" id="PF01978">
    <property type="entry name" value="TrmB"/>
    <property type="match status" value="1"/>
</dbReference>